<accession>A0ABP9NJY3</accession>
<keyword evidence="3" id="KW-1133">Transmembrane helix</keyword>
<evidence type="ECO:0000256" key="1">
    <source>
        <dbReference type="ARBA" id="ARBA00023015"/>
    </source>
</evidence>
<dbReference type="Gene3D" id="1.10.10.10">
    <property type="entry name" value="Winged helix-like DNA-binding domain superfamily/Winged helix DNA-binding domain"/>
    <property type="match status" value="1"/>
</dbReference>
<evidence type="ECO:0000259" key="4">
    <source>
        <dbReference type="PROSITE" id="PS51000"/>
    </source>
</evidence>
<evidence type="ECO:0000313" key="5">
    <source>
        <dbReference type="EMBL" id="GAA5122990.1"/>
    </source>
</evidence>
<protein>
    <recommendedName>
        <fullName evidence="4">HTH deoR-type domain-containing protein</fullName>
    </recommendedName>
</protein>
<dbReference type="InterPro" id="IPR001034">
    <property type="entry name" value="DeoR_HTH"/>
</dbReference>
<dbReference type="SUPFAM" id="SSF46785">
    <property type="entry name" value="Winged helix' DNA-binding domain"/>
    <property type="match status" value="1"/>
</dbReference>
<organism evidence="5 6">
    <name type="scientific">Pseudonocardia adelaidensis</name>
    <dbReference type="NCBI Taxonomy" id="648754"/>
    <lineage>
        <taxon>Bacteria</taxon>
        <taxon>Bacillati</taxon>
        <taxon>Actinomycetota</taxon>
        <taxon>Actinomycetes</taxon>
        <taxon>Pseudonocardiales</taxon>
        <taxon>Pseudonocardiaceae</taxon>
        <taxon>Pseudonocardia</taxon>
    </lineage>
</organism>
<feature type="transmembrane region" description="Helical" evidence="3">
    <location>
        <begin position="43"/>
        <end position="64"/>
    </location>
</feature>
<keyword evidence="3" id="KW-0812">Transmembrane</keyword>
<sequence length="74" mass="8190">MSKPSARQERILAILRSRGPARVAELAREFDVSPITLRRDAEVIGSLLALVPLVVAFLMLQRYWRSGPTAGSVE</sequence>
<dbReference type="InterPro" id="IPR036390">
    <property type="entry name" value="WH_DNA-bd_sf"/>
</dbReference>
<dbReference type="RefSeq" id="WP_345606084.1">
    <property type="nucleotide sequence ID" value="NZ_BAABJO010000011.1"/>
</dbReference>
<dbReference type="EMBL" id="BAABJO010000011">
    <property type="protein sequence ID" value="GAA5122990.1"/>
    <property type="molecule type" value="Genomic_DNA"/>
</dbReference>
<evidence type="ECO:0000313" key="6">
    <source>
        <dbReference type="Proteomes" id="UP001500804"/>
    </source>
</evidence>
<comment type="caution">
    <text evidence="5">The sequence shown here is derived from an EMBL/GenBank/DDBJ whole genome shotgun (WGS) entry which is preliminary data.</text>
</comment>
<proteinExistence type="predicted"/>
<dbReference type="Pfam" id="PF08220">
    <property type="entry name" value="HTH_DeoR"/>
    <property type="match status" value="1"/>
</dbReference>
<dbReference type="InterPro" id="IPR036388">
    <property type="entry name" value="WH-like_DNA-bd_sf"/>
</dbReference>
<evidence type="ECO:0000256" key="3">
    <source>
        <dbReference type="SAM" id="Phobius"/>
    </source>
</evidence>
<keyword evidence="2" id="KW-0804">Transcription</keyword>
<keyword evidence="3" id="KW-0472">Membrane</keyword>
<keyword evidence="6" id="KW-1185">Reference proteome</keyword>
<gene>
    <name evidence="5" type="ORF">GCM10023320_34120</name>
</gene>
<dbReference type="Proteomes" id="UP001500804">
    <property type="component" value="Unassembled WGS sequence"/>
</dbReference>
<feature type="domain" description="HTH deoR-type" evidence="4">
    <location>
        <begin position="4"/>
        <end position="74"/>
    </location>
</feature>
<dbReference type="PROSITE" id="PS51000">
    <property type="entry name" value="HTH_DEOR_2"/>
    <property type="match status" value="1"/>
</dbReference>
<evidence type="ECO:0000256" key="2">
    <source>
        <dbReference type="ARBA" id="ARBA00023163"/>
    </source>
</evidence>
<keyword evidence="1" id="KW-0805">Transcription regulation</keyword>
<name>A0ABP9NJY3_9PSEU</name>
<reference evidence="6" key="1">
    <citation type="journal article" date="2019" name="Int. J. Syst. Evol. Microbiol.">
        <title>The Global Catalogue of Microorganisms (GCM) 10K type strain sequencing project: providing services to taxonomists for standard genome sequencing and annotation.</title>
        <authorList>
            <consortium name="The Broad Institute Genomics Platform"/>
            <consortium name="The Broad Institute Genome Sequencing Center for Infectious Disease"/>
            <person name="Wu L."/>
            <person name="Ma J."/>
        </authorList>
    </citation>
    <scope>NUCLEOTIDE SEQUENCE [LARGE SCALE GENOMIC DNA]</scope>
    <source>
        <strain evidence="6">JCM 18302</strain>
    </source>
</reference>